<dbReference type="PROSITE" id="PS51257">
    <property type="entry name" value="PROKAR_LIPOPROTEIN"/>
    <property type="match status" value="1"/>
</dbReference>
<gene>
    <name evidence="2" type="ORF">FHI69_07540</name>
</gene>
<dbReference type="EMBL" id="VDGE01000001">
    <property type="protein sequence ID" value="TNC79071.1"/>
    <property type="molecule type" value="Genomic_DNA"/>
</dbReference>
<proteinExistence type="predicted"/>
<keyword evidence="1" id="KW-0732">Signal</keyword>
<sequence>MKKTLVILASSTLLAACGGGGSSSDAGPSAAPLSVYAGNWQTPCDDHELDSLTITAKTDGSLEVATKSEYFLMANCSGTPVATQTTTANPTVTYTGSADTPIKLSDTGATTTVRLDKITVTVPSYKLAVTGSGVKYGIEQGQGQWCFSTSATSSTCIHDTPAEPATTNAGGIYISGNTLYLLSPVGNTYIADESYTRK</sequence>
<feature type="signal peptide" evidence="1">
    <location>
        <begin position="1"/>
        <end position="15"/>
    </location>
</feature>
<evidence type="ECO:0000313" key="2">
    <source>
        <dbReference type="EMBL" id="TNC79071.1"/>
    </source>
</evidence>
<comment type="caution">
    <text evidence="2">The sequence shown here is derived from an EMBL/GenBank/DDBJ whole genome shotgun (WGS) entry which is preliminary data.</text>
</comment>
<name>A0A5C4NVV0_9BURK</name>
<evidence type="ECO:0000313" key="3">
    <source>
        <dbReference type="Proteomes" id="UP000305681"/>
    </source>
</evidence>
<accession>A0A5C4NVV0</accession>
<evidence type="ECO:0000256" key="1">
    <source>
        <dbReference type="SAM" id="SignalP"/>
    </source>
</evidence>
<protein>
    <recommendedName>
        <fullName evidence="4">Lipoprotein</fullName>
    </recommendedName>
</protein>
<dbReference type="AlphaFoldDB" id="A0A5C4NVV0"/>
<organism evidence="2 3">
    <name type="scientific">Janthinobacterium lividum</name>
    <dbReference type="NCBI Taxonomy" id="29581"/>
    <lineage>
        <taxon>Bacteria</taxon>
        <taxon>Pseudomonadati</taxon>
        <taxon>Pseudomonadota</taxon>
        <taxon>Betaproteobacteria</taxon>
        <taxon>Burkholderiales</taxon>
        <taxon>Oxalobacteraceae</taxon>
        <taxon>Janthinobacterium</taxon>
    </lineage>
</organism>
<reference evidence="2 3" key="1">
    <citation type="submission" date="2019-06" db="EMBL/GenBank/DDBJ databases">
        <title>Genome sequence of Janthinobacterium lividum UCD_MED1.</title>
        <authorList>
            <person name="De Leon M.E."/>
            <person name="Jospin G."/>
        </authorList>
    </citation>
    <scope>NUCLEOTIDE SEQUENCE [LARGE SCALE GENOMIC DNA]</scope>
    <source>
        <strain evidence="2 3">UCD_MED1</strain>
    </source>
</reference>
<evidence type="ECO:0008006" key="4">
    <source>
        <dbReference type="Google" id="ProtNLM"/>
    </source>
</evidence>
<feature type="chain" id="PRO_5023086295" description="Lipoprotein" evidence="1">
    <location>
        <begin position="16"/>
        <end position="198"/>
    </location>
</feature>
<dbReference type="Proteomes" id="UP000305681">
    <property type="component" value="Unassembled WGS sequence"/>
</dbReference>
<dbReference type="RefSeq" id="WP_139089988.1">
    <property type="nucleotide sequence ID" value="NZ_VDGE01000001.1"/>
</dbReference>